<protein>
    <submittedName>
        <fullName evidence="1">Uncharacterized protein</fullName>
    </submittedName>
</protein>
<organism evidence="1 2">
    <name type="scientific">Eretmocerus hayati</name>
    <dbReference type="NCBI Taxonomy" id="131215"/>
    <lineage>
        <taxon>Eukaryota</taxon>
        <taxon>Metazoa</taxon>
        <taxon>Ecdysozoa</taxon>
        <taxon>Arthropoda</taxon>
        <taxon>Hexapoda</taxon>
        <taxon>Insecta</taxon>
        <taxon>Pterygota</taxon>
        <taxon>Neoptera</taxon>
        <taxon>Endopterygota</taxon>
        <taxon>Hymenoptera</taxon>
        <taxon>Apocrita</taxon>
        <taxon>Proctotrupomorpha</taxon>
        <taxon>Chalcidoidea</taxon>
        <taxon>Aphelinidae</taxon>
        <taxon>Aphelininae</taxon>
        <taxon>Eretmocerus</taxon>
    </lineage>
</organism>
<accession>A0ACC2NYP7</accession>
<keyword evidence="2" id="KW-1185">Reference proteome</keyword>
<gene>
    <name evidence="1" type="ORF">QAD02_011970</name>
</gene>
<reference evidence="1" key="1">
    <citation type="submission" date="2023-04" db="EMBL/GenBank/DDBJ databases">
        <title>A chromosome-level genome assembly of the parasitoid wasp Eretmocerus hayati.</title>
        <authorList>
            <person name="Zhong Y."/>
            <person name="Liu S."/>
            <person name="Liu Y."/>
        </authorList>
    </citation>
    <scope>NUCLEOTIDE SEQUENCE</scope>
    <source>
        <strain evidence="1">ZJU_SS_LIU_2023</strain>
    </source>
</reference>
<name>A0ACC2NYP7_9HYME</name>
<proteinExistence type="predicted"/>
<comment type="caution">
    <text evidence="1">The sequence shown here is derived from an EMBL/GenBank/DDBJ whole genome shotgun (WGS) entry which is preliminary data.</text>
</comment>
<feature type="non-terminal residue" evidence="1">
    <location>
        <position position="1"/>
    </location>
</feature>
<evidence type="ECO:0000313" key="1">
    <source>
        <dbReference type="EMBL" id="KAJ8676184.1"/>
    </source>
</evidence>
<evidence type="ECO:0000313" key="2">
    <source>
        <dbReference type="Proteomes" id="UP001239111"/>
    </source>
</evidence>
<dbReference type="Proteomes" id="UP001239111">
    <property type="component" value="Chromosome 2"/>
</dbReference>
<sequence length="285" mass="33046">SWDTMMRYPTFVINFLTITCLAFVEGSLETVYQWKYFDFVWPSESVKEQAIIDGSYNYSVIRPYDIDVSQDGRVFMSFPFFNGNPARFGYVTDQKDMSGPLIQPYPDWDWFNGANCDHYIIAVVRFKIDQCNRLWLVNTARPSGLSECPSKLMVFHLSNDTLLWQKEIPDDIVFGSKGRLTYITTLIIDSRESDCKDAVETIAQDTERFNFISGMKIVKEAITQEEVLWVIASRSLQIHLKKMDFSKTNFYLTRSPVKKLIKGSKCENPRKIADAPQRRIRFGGH</sequence>
<dbReference type="EMBL" id="CM056742">
    <property type="protein sequence ID" value="KAJ8676184.1"/>
    <property type="molecule type" value="Genomic_DNA"/>
</dbReference>